<protein>
    <submittedName>
        <fullName evidence="1">Uncharacterized protein</fullName>
    </submittedName>
</protein>
<evidence type="ECO:0000313" key="1">
    <source>
        <dbReference type="EMBL" id="ORY45069.1"/>
    </source>
</evidence>
<gene>
    <name evidence="1" type="ORF">BCR33DRAFT_784517</name>
</gene>
<dbReference type="AlphaFoldDB" id="A0A1Y2CDF2"/>
<dbReference type="Proteomes" id="UP000193642">
    <property type="component" value="Unassembled WGS sequence"/>
</dbReference>
<keyword evidence="2" id="KW-1185">Reference proteome</keyword>
<dbReference type="EMBL" id="MCGO01000020">
    <property type="protein sequence ID" value="ORY45069.1"/>
    <property type="molecule type" value="Genomic_DNA"/>
</dbReference>
<dbReference type="OrthoDB" id="10360052at2759"/>
<sequence>MPLPIIASTSLPIVLPDDTSYATVVVDFSVPSQITRITHQRFVQPSLVVAKAIMVPSFSFDMLHSGSSKYLLTDLEIELQLLETLKLDVPVELELKLLENLKLDVPLVLKSPLISFGETDGLFLVAELPLLTNELTDVRAKLLPIPRSLYRKIYDKCSNGTSMANVE</sequence>
<organism evidence="1 2">
    <name type="scientific">Rhizoclosmatium globosum</name>
    <dbReference type="NCBI Taxonomy" id="329046"/>
    <lineage>
        <taxon>Eukaryota</taxon>
        <taxon>Fungi</taxon>
        <taxon>Fungi incertae sedis</taxon>
        <taxon>Chytridiomycota</taxon>
        <taxon>Chytridiomycota incertae sedis</taxon>
        <taxon>Chytridiomycetes</taxon>
        <taxon>Chytridiales</taxon>
        <taxon>Chytriomycetaceae</taxon>
        <taxon>Rhizoclosmatium</taxon>
    </lineage>
</organism>
<accession>A0A1Y2CDF2</accession>
<evidence type="ECO:0000313" key="2">
    <source>
        <dbReference type="Proteomes" id="UP000193642"/>
    </source>
</evidence>
<comment type="caution">
    <text evidence="1">The sequence shown here is derived from an EMBL/GenBank/DDBJ whole genome shotgun (WGS) entry which is preliminary data.</text>
</comment>
<name>A0A1Y2CDF2_9FUNG</name>
<proteinExistence type="predicted"/>
<reference evidence="1 2" key="1">
    <citation type="submission" date="2016-07" db="EMBL/GenBank/DDBJ databases">
        <title>Pervasive Adenine N6-methylation of Active Genes in Fungi.</title>
        <authorList>
            <consortium name="DOE Joint Genome Institute"/>
            <person name="Mondo S.J."/>
            <person name="Dannebaum R.O."/>
            <person name="Kuo R.C."/>
            <person name="Labutti K."/>
            <person name="Haridas S."/>
            <person name="Kuo A."/>
            <person name="Salamov A."/>
            <person name="Ahrendt S.R."/>
            <person name="Lipzen A."/>
            <person name="Sullivan W."/>
            <person name="Andreopoulos W.B."/>
            <person name="Clum A."/>
            <person name="Lindquist E."/>
            <person name="Daum C."/>
            <person name="Ramamoorthy G.K."/>
            <person name="Gryganskyi A."/>
            <person name="Culley D."/>
            <person name="Magnuson J.K."/>
            <person name="James T.Y."/>
            <person name="O'Malley M.A."/>
            <person name="Stajich J.E."/>
            <person name="Spatafora J.W."/>
            <person name="Visel A."/>
            <person name="Grigoriev I.V."/>
        </authorList>
    </citation>
    <scope>NUCLEOTIDE SEQUENCE [LARGE SCALE GENOMIC DNA]</scope>
    <source>
        <strain evidence="1 2">JEL800</strain>
    </source>
</reference>